<feature type="region of interest" description="Disordered" evidence="2">
    <location>
        <begin position="45"/>
        <end position="109"/>
    </location>
</feature>
<organism evidence="4 5">
    <name type="scientific">Protea cynaroides</name>
    <dbReference type="NCBI Taxonomy" id="273540"/>
    <lineage>
        <taxon>Eukaryota</taxon>
        <taxon>Viridiplantae</taxon>
        <taxon>Streptophyta</taxon>
        <taxon>Embryophyta</taxon>
        <taxon>Tracheophyta</taxon>
        <taxon>Spermatophyta</taxon>
        <taxon>Magnoliopsida</taxon>
        <taxon>Proteales</taxon>
        <taxon>Proteaceae</taxon>
        <taxon>Protea</taxon>
    </lineage>
</organism>
<evidence type="ECO:0000256" key="2">
    <source>
        <dbReference type="SAM" id="MobiDB-lite"/>
    </source>
</evidence>
<evidence type="ECO:0000313" key="5">
    <source>
        <dbReference type="Proteomes" id="UP001141806"/>
    </source>
</evidence>
<evidence type="ECO:0000256" key="1">
    <source>
        <dbReference type="ARBA" id="ARBA00008690"/>
    </source>
</evidence>
<dbReference type="PANTHER" id="PTHR33155:SF8">
    <property type="entry name" value="PROTEIN FANTASTIC FOUR 1"/>
    <property type="match status" value="1"/>
</dbReference>
<evidence type="ECO:0000259" key="3">
    <source>
        <dbReference type="Pfam" id="PF11250"/>
    </source>
</evidence>
<dbReference type="OrthoDB" id="1916983at2759"/>
<feature type="region of interest" description="Disordered" evidence="2">
    <location>
        <begin position="269"/>
        <end position="302"/>
    </location>
</feature>
<comment type="caution">
    <text evidence="4">The sequence shown here is derived from an EMBL/GenBank/DDBJ whole genome shotgun (WGS) entry which is preliminary data.</text>
</comment>
<comment type="similarity">
    <text evidence="1">Belongs to the fantastic four family.</text>
</comment>
<feature type="compositionally biased region" description="Basic and acidic residues" evidence="2">
    <location>
        <begin position="175"/>
        <end position="184"/>
    </location>
</feature>
<dbReference type="Proteomes" id="UP001141806">
    <property type="component" value="Unassembled WGS sequence"/>
</dbReference>
<feature type="domain" description="FAF" evidence="3">
    <location>
        <begin position="197"/>
        <end position="249"/>
    </location>
</feature>
<accession>A0A9Q0KE97</accession>
<dbReference type="PANTHER" id="PTHR33155">
    <property type="entry name" value="FANTASTIC FOUR-LIKE PROTEIN (DUF3049)"/>
    <property type="match status" value="1"/>
</dbReference>
<dbReference type="InterPro" id="IPR046431">
    <property type="entry name" value="FAF_dom"/>
</dbReference>
<name>A0A9Q0KE97_9MAGN</name>
<feature type="region of interest" description="Disordered" evidence="2">
    <location>
        <begin position="174"/>
        <end position="209"/>
    </location>
</feature>
<evidence type="ECO:0000313" key="4">
    <source>
        <dbReference type="EMBL" id="KAJ4969003.1"/>
    </source>
</evidence>
<feature type="compositionally biased region" description="Basic and acidic residues" evidence="2">
    <location>
        <begin position="45"/>
        <end position="58"/>
    </location>
</feature>
<sequence length="337" mass="38480">MSSVVCQGLQSYLDPWPKLTATKPYFPRSLNCARKALISDFDSEKHLQEKKKNDEELKNNNGSGSSSSNNKSNINEEGKNKNNNFSDSDSDKNNKNQSSSSRGDMGGWSFIQALGNTSLAPKPAAAEEKEKLYIHPLTRSSSTLSKRSLDMCTEDLGSETGSVISEEEIIINSSDCDRRRERPKSSLQQPTKVNSREFPPPLTTVSGDSQVQVRTYRERGRLVMTAVRVPCSHSYFQAERGDGRLRLHLSRNYIQRFEPEFDSQLTEVIEEEEDNEEEEQEEEEQEEEEEEEEDCEKYRGEMEMGNYERGRRRCNECSGHQNKLMLIQEPCCWVATS</sequence>
<dbReference type="EMBL" id="JAMYWD010000006">
    <property type="protein sequence ID" value="KAJ4969003.1"/>
    <property type="molecule type" value="Genomic_DNA"/>
</dbReference>
<keyword evidence="5" id="KW-1185">Reference proteome</keyword>
<dbReference type="Pfam" id="PF11250">
    <property type="entry name" value="FAF"/>
    <property type="match status" value="1"/>
</dbReference>
<reference evidence="4" key="1">
    <citation type="journal article" date="2023" name="Plant J.">
        <title>The genome of the king protea, Protea cynaroides.</title>
        <authorList>
            <person name="Chang J."/>
            <person name="Duong T.A."/>
            <person name="Schoeman C."/>
            <person name="Ma X."/>
            <person name="Roodt D."/>
            <person name="Barker N."/>
            <person name="Li Z."/>
            <person name="Van de Peer Y."/>
            <person name="Mizrachi E."/>
        </authorList>
    </citation>
    <scope>NUCLEOTIDE SEQUENCE</scope>
    <source>
        <tissue evidence="4">Young leaves</tissue>
    </source>
</reference>
<gene>
    <name evidence="4" type="ORF">NE237_015704</name>
</gene>
<feature type="compositionally biased region" description="Acidic residues" evidence="2">
    <location>
        <begin position="269"/>
        <end position="295"/>
    </location>
</feature>
<proteinExistence type="inferred from homology"/>
<protein>
    <recommendedName>
        <fullName evidence="3">FAF domain-containing protein</fullName>
    </recommendedName>
</protein>
<dbReference type="AlphaFoldDB" id="A0A9Q0KE97"/>
<dbReference type="InterPro" id="IPR021410">
    <property type="entry name" value="FAF"/>
</dbReference>
<feature type="compositionally biased region" description="Low complexity" evidence="2">
    <location>
        <begin position="59"/>
        <end position="73"/>
    </location>
</feature>